<dbReference type="Proteomes" id="UP001454036">
    <property type="component" value="Unassembled WGS sequence"/>
</dbReference>
<evidence type="ECO:0000256" key="12">
    <source>
        <dbReference type="ARBA" id="ARBA00022840"/>
    </source>
</evidence>
<feature type="signal peptide" evidence="20">
    <location>
        <begin position="1"/>
        <end position="29"/>
    </location>
</feature>
<evidence type="ECO:0000256" key="5">
    <source>
        <dbReference type="ARBA" id="ARBA00022614"/>
    </source>
</evidence>
<dbReference type="FunFam" id="3.80.10.10:FF:000542">
    <property type="entry name" value="Leucine-rich repeat protein kinase family protein"/>
    <property type="match status" value="1"/>
</dbReference>
<dbReference type="InterPro" id="IPR001245">
    <property type="entry name" value="Ser-Thr/Tyr_kinase_cat_dom"/>
</dbReference>
<dbReference type="Gene3D" id="3.30.200.20">
    <property type="entry name" value="Phosphorylase Kinase, domain 1"/>
    <property type="match status" value="1"/>
</dbReference>
<evidence type="ECO:0000256" key="11">
    <source>
        <dbReference type="ARBA" id="ARBA00022777"/>
    </source>
</evidence>
<dbReference type="InterPro" id="IPR032675">
    <property type="entry name" value="LRR_dom_sf"/>
</dbReference>
<evidence type="ECO:0000256" key="15">
    <source>
        <dbReference type="ARBA" id="ARBA00023170"/>
    </source>
</evidence>
<keyword evidence="12 17" id="KW-0067">ATP-binding</keyword>
<dbReference type="Pfam" id="PF08263">
    <property type="entry name" value="LRRNT_2"/>
    <property type="match status" value="1"/>
</dbReference>
<evidence type="ECO:0000256" key="13">
    <source>
        <dbReference type="ARBA" id="ARBA00022989"/>
    </source>
</evidence>
<evidence type="ECO:0000313" key="23">
    <source>
        <dbReference type="Proteomes" id="UP001454036"/>
    </source>
</evidence>
<feature type="binding site" evidence="17">
    <location>
        <position position="665"/>
    </location>
    <ligand>
        <name>ATP</name>
        <dbReference type="ChEBI" id="CHEBI:30616"/>
    </ligand>
</feature>
<dbReference type="InterPro" id="IPR011009">
    <property type="entry name" value="Kinase-like_dom_sf"/>
</dbReference>
<evidence type="ECO:0000256" key="16">
    <source>
        <dbReference type="ARBA" id="ARBA00023180"/>
    </source>
</evidence>
<keyword evidence="7 19" id="KW-0812">Transmembrane</keyword>
<dbReference type="PANTHER" id="PTHR45974:SF266">
    <property type="entry name" value="LEUCINE-RICH REPEAT RECEPTOR PROTEIN KINASE HPCA1"/>
    <property type="match status" value="1"/>
</dbReference>
<organism evidence="22 23">
    <name type="scientific">Lithospermum erythrorhizon</name>
    <name type="common">Purple gromwell</name>
    <name type="synonym">Lithospermum officinale var. erythrorhizon</name>
    <dbReference type="NCBI Taxonomy" id="34254"/>
    <lineage>
        <taxon>Eukaryota</taxon>
        <taxon>Viridiplantae</taxon>
        <taxon>Streptophyta</taxon>
        <taxon>Embryophyta</taxon>
        <taxon>Tracheophyta</taxon>
        <taxon>Spermatophyta</taxon>
        <taxon>Magnoliopsida</taxon>
        <taxon>eudicotyledons</taxon>
        <taxon>Gunneridae</taxon>
        <taxon>Pentapetalae</taxon>
        <taxon>asterids</taxon>
        <taxon>lamiids</taxon>
        <taxon>Boraginales</taxon>
        <taxon>Boraginaceae</taxon>
        <taxon>Boraginoideae</taxon>
        <taxon>Lithospermeae</taxon>
        <taxon>Lithospermum</taxon>
    </lineage>
</organism>
<evidence type="ECO:0000256" key="6">
    <source>
        <dbReference type="ARBA" id="ARBA00022679"/>
    </source>
</evidence>
<dbReference type="GO" id="GO:0005524">
    <property type="term" value="F:ATP binding"/>
    <property type="evidence" value="ECO:0007669"/>
    <property type="project" value="UniProtKB-UniRule"/>
</dbReference>
<dbReference type="AlphaFoldDB" id="A0AAV3PQU4"/>
<evidence type="ECO:0000256" key="9">
    <source>
        <dbReference type="ARBA" id="ARBA00022737"/>
    </source>
</evidence>
<keyword evidence="5" id="KW-0433">Leucine-rich repeat</keyword>
<dbReference type="InterPro" id="IPR017441">
    <property type="entry name" value="Protein_kinase_ATP_BS"/>
</dbReference>
<evidence type="ECO:0000256" key="18">
    <source>
        <dbReference type="SAM" id="MobiDB-lite"/>
    </source>
</evidence>
<evidence type="ECO:0000256" key="4">
    <source>
        <dbReference type="ARBA" id="ARBA00022527"/>
    </source>
</evidence>
<keyword evidence="15 22" id="KW-0675">Receptor</keyword>
<keyword evidence="16" id="KW-0325">Glycoprotein</keyword>
<evidence type="ECO:0000256" key="17">
    <source>
        <dbReference type="PROSITE-ProRule" id="PRU10141"/>
    </source>
</evidence>
<comment type="caution">
    <text evidence="22">The sequence shown here is derived from an EMBL/GenBank/DDBJ whole genome shotgun (WGS) entry which is preliminary data.</text>
</comment>
<dbReference type="FunFam" id="3.80.10.10:FF:000363">
    <property type="entry name" value="Leucine-rich repeat family protein"/>
    <property type="match status" value="1"/>
</dbReference>
<evidence type="ECO:0000256" key="7">
    <source>
        <dbReference type="ARBA" id="ARBA00022692"/>
    </source>
</evidence>
<keyword evidence="23" id="KW-1185">Reference proteome</keyword>
<feature type="compositionally biased region" description="Polar residues" evidence="18">
    <location>
        <begin position="918"/>
        <end position="935"/>
    </location>
</feature>
<keyword evidence="14 19" id="KW-0472">Membrane</keyword>
<evidence type="ECO:0000256" key="8">
    <source>
        <dbReference type="ARBA" id="ARBA00022729"/>
    </source>
</evidence>
<dbReference type="EMBL" id="BAABME010002321">
    <property type="protein sequence ID" value="GAA0154109.1"/>
    <property type="molecule type" value="Genomic_DNA"/>
</dbReference>
<dbReference type="SUPFAM" id="SSF52058">
    <property type="entry name" value="L domain-like"/>
    <property type="match status" value="1"/>
</dbReference>
<dbReference type="FunFam" id="1.10.510.10:FF:000453">
    <property type="entry name" value="LRR receptor-like serine/threonine-protein kinase HSL2"/>
    <property type="match status" value="1"/>
</dbReference>
<keyword evidence="11" id="KW-0418">Kinase</keyword>
<sequence>MCMVLSWKMAPRVWLCILALFLQVLLTTALTDAEDAASLLSLKESWANVPSSWVGSDPCGGKWGGISCLNSRVVSITLSSIGLSGSLSGDIGNLVNLQTLDLSYNKGLSGNLPASVGNLKKLTNLILVGCNFGGPIPESIGHLDQLVFLSLNSNNFIEEIPDSMGLLSQLYWLDIADNELTGSIPVSNGRKPGLDMLLKTKHFHFGNNRLTGEIPAQLFTSNMSLIHLLLENNLLSGSIPDTVGLVSHLEVVRLDNNSFSGSVPATLNKLTNVTELFLSNNRLTGNLPNLTGMGSLNYLDMSNNTFDPSDFPSWFPTLQSLTTLVMEGTRIQGQLPNGLFSLPQLQTVKLRSNKLNGTLDVGSSYSSQLQLIDLRDNGIDAIKQRARSYGFQIILDGNRICYEGGTNEYCTSSQPSNSSYSTLPDNCLPAQCSNHQVSSRTCKCAYPYTGTLYFRAPSFSNLENSTYYEILQESMMKSFQSHQMPIDSLTLSTPTKNFNSYLVIGLQIFPSSGYHFNLTGVVTIGFLLSNQTFKPPKLFGPYFFIGDCYKYFDGVRTDKSKGYGIIIGAAVGGSILLILAILAGVFAFRQKKKAEEATLRSNPFASWNKSKHSDGVPQMRGPTSFSFEELKKYTNNFSDVNDVGSGGYGKVYRGMLPNGQFIAIKRAHNGSMQGALEFKTEIELLSRVHHKNLVRLHGICFEQGEQMLIYEYCPNGTVKDSLSGKSGIRLDWPRRLRIALGVARGIQYLHDLADPPIIHRDIKSNNVLLDDCLTAKVSDFGLSKLAGEHEIGHVSTQVKGTMGYLDPEYYMTQQLTEKSDVYSFGVLLLELITARNPIENRKYIVTEVKQQMDTTKELYGLQGILDPKLDSSMTPKSLEKFVDLSLRCVENTGADRPSMSEVVKEIENIMELAGLNPNVESTSTSENYKGGSKQSPYVEESPFAYSGGYLPSKLEPK</sequence>
<proteinExistence type="inferred from homology"/>
<name>A0AAV3PQU4_LITER</name>
<feature type="region of interest" description="Disordered" evidence="18">
    <location>
        <begin position="917"/>
        <end position="939"/>
    </location>
</feature>
<evidence type="ECO:0000256" key="3">
    <source>
        <dbReference type="ARBA" id="ARBA00012513"/>
    </source>
</evidence>
<dbReference type="PROSITE" id="PS00108">
    <property type="entry name" value="PROTEIN_KINASE_ST"/>
    <property type="match status" value="1"/>
</dbReference>
<accession>A0AAV3PQU4</accession>
<evidence type="ECO:0000256" key="2">
    <source>
        <dbReference type="ARBA" id="ARBA00008684"/>
    </source>
</evidence>
<keyword evidence="6" id="KW-0808">Transferase</keyword>
<dbReference type="PROSITE" id="PS00107">
    <property type="entry name" value="PROTEIN_KINASE_ATP"/>
    <property type="match status" value="1"/>
</dbReference>
<dbReference type="GO" id="GO:0016020">
    <property type="term" value="C:membrane"/>
    <property type="evidence" value="ECO:0007669"/>
    <property type="project" value="UniProtKB-SubCell"/>
</dbReference>
<dbReference type="PANTHER" id="PTHR45974">
    <property type="entry name" value="RECEPTOR-LIKE PROTEIN 55"/>
    <property type="match status" value="1"/>
</dbReference>
<dbReference type="GO" id="GO:0004674">
    <property type="term" value="F:protein serine/threonine kinase activity"/>
    <property type="evidence" value="ECO:0007669"/>
    <property type="project" value="UniProtKB-KW"/>
</dbReference>
<keyword evidence="9" id="KW-0677">Repeat</keyword>
<reference evidence="22 23" key="1">
    <citation type="submission" date="2024-01" db="EMBL/GenBank/DDBJ databases">
        <title>The complete chloroplast genome sequence of Lithospermum erythrorhizon: insights into the phylogenetic relationship among Boraginaceae species and the maternal lineages of purple gromwells.</title>
        <authorList>
            <person name="Okada T."/>
            <person name="Watanabe K."/>
        </authorList>
    </citation>
    <scope>NUCLEOTIDE SEQUENCE [LARGE SCALE GENOMIC DNA]</scope>
</reference>
<dbReference type="SMART" id="SM00220">
    <property type="entry name" value="S_TKc"/>
    <property type="match status" value="1"/>
</dbReference>
<comment type="similarity">
    <text evidence="2">Belongs to the protein kinase superfamily. Ser/Thr protein kinase family.</text>
</comment>
<comment type="subcellular location">
    <subcellularLocation>
        <location evidence="1">Membrane</location>
        <topology evidence="1">Single-pass type I membrane protein</topology>
    </subcellularLocation>
</comment>
<evidence type="ECO:0000256" key="1">
    <source>
        <dbReference type="ARBA" id="ARBA00004479"/>
    </source>
</evidence>
<protein>
    <recommendedName>
        <fullName evidence="3">non-specific serine/threonine protein kinase</fullName>
        <ecNumber evidence="3">2.7.11.1</ecNumber>
    </recommendedName>
</protein>
<dbReference type="EC" id="2.7.11.1" evidence="3"/>
<evidence type="ECO:0000313" key="22">
    <source>
        <dbReference type="EMBL" id="GAA0154109.1"/>
    </source>
</evidence>
<evidence type="ECO:0000256" key="14">
    <source>
        <dbReference type="ARBA" id="ARBA00023136"/>
    </source>
</evidence>
<dbReference type="InterPro" id="IPR000719">
    <property type="entry name" value="Prot_kinase_dom"/>
</dbReference>
<dbReference type="Pfam" id="PF00560">
    <property type="entry name" value="LRR_1"/>
    <property type="match status" value="3"/>
</dbReference>
<dbReference type="InterPro" id="IPR008271">
    <property type="entry name" value="Ser/Thr_kinase_AS"/>
</dbReference>
<dbReference type="CDD" id="cd14066">
    <property type="entry name" value="STKc_IRAK"/>
    <property type="match status" value="1"/>
</dbReference>
<keyword evidence="8 20" id="KW-0732">Signal</keyword>
<dbReference type="Gene3D" id="3.80.10.10">
    <property type="entry name" value="Ribonuclease Inhibitor"/>
    <property type="match status" value="3"/>
</dbReference>
<gene>
    <name evidence="22" type="ORF">LIER_12189</name>
</gene>
<evidence type="ECO:0000256" key="19">
    <source>
        <dbReference type="SAM" id="Phobius"/>
    </source>
</evidence>
<dbReference type="InterPro" id="IPR001611">
    <property type="entry name" value="Leu-rich_rpt"/>
</dbReference>
<evidence type="ECO:0000259" key="21">
    <source>
        <dbReference type="PROSITE" id="PS50011"/>
    </source>
</evidence>
<dbReference type="Gene3D" id="1.10.510.10">
    <property type="entry name" value="Transferase(Phosphotransferase) domain 1"/>
    <property type="match status" value="1"/>
</dbReference>
<keyword evidence="13 19" id="KW-1133">Transmembrane helix</keyword>
<dbReference type="InterPro" id="IPR013210">
    <property type="entry name" value="LRR_N_plant-typ"/>
</dbReference>
<dbReference type="SUPFAM" id="SSF56112">
    <property type="entry name" value="Protein kinase-like (PK-like)"/>
    <property type="match status" value="1"/>
</dbReference>
<feature type="chain" id="PRO_5043741368" description="non-specific serine/threonine protein kinase" evidence="20">
    <location>
        <begin position="30"/>
        <end position="957"/>
    </location>
</feature>
<dbReference type="FunFam" id="3.30.200.20:FF:000328">
    <property type="entry name" value="Leucine-rich repeat protein kinase family protein"/>
    <property type="match status" value="1"/>
</dbReference>
<dbReference type="PROSITE" id="PS50011">
    <property type="entry name" value="PROTEIN_KINASE_DOM"/>
    <property type="match status" value="1"/>
</dbReference>
<keyword evidence="4" id="KW-0723">Serine/threonine-protein kinase</keyword>
<dbReference type="Pfam" id="PF07714">
    <property type="entry name" value="PK_Tyr_Ser-Thr"/>
    <property type="match status" value="1"/>
</dbReference>
<evidence type="ECO:0000256" key="10">
    <source>
        <dbReference type="ARBA" id="ARBA00022741"/>
    </source>
</evidence>
<evidence type="ECO:0000256" key="20">
    <source>
        <dbReference type="SAM" id="SignalP"/>
    </source>
</evidence>
<feature type="transmembrane region" description="Helical" evidence="19">
    <location>
        <begin position="563"/>
        <end position="588"/>
    </location>
</feature>
<feature type="domain" description="Protein kinase" evidence="21">
    <location>
        <begin position="637"/>
        <end position="910"/>
    </location>
</feature>
<keyword evidence="10 17" id="KW-0547">Nucleotide-binding</keyword>